<dbReference type="AlphaFoldDB" id="A0A6A6DN14"/>
<keyword evidence="1" id="KW-1133">Transmembrane helix</keyword>
<dbReference type="OrthoDB" id="5427664at2759"/>
<accession>A0A6A6DN14</accession>
<evidence type="ECO:0000313" key="2">
    <source>
        <dbReference type="EMBL" id="KAF2180393.1"/>
    </source>
</evidence>
<keyword evidence="1" id="KW-0812">Transmembrane</keyword>
<feature type="transmembrane region" description="Helical" evidence="1">
    <location>
        <begin position="133"/>
        <end position="154"/>
    </location>
</feature>
<gene>
    <name evidence="2" type="ORF">K469DRAFT_672849</name>
</gene>
<keyword evidence="3" id="KW-1185">Reference proteome</keyword>
<organism evidence="2 3">
    <name type="scientific">Zopfia rhizophila CBS 207.26</name>
    <dbReference type="NCBI Taxonomy" id="1314779"/>
    <lineage>
        <taxon>Eukaryota</taxon>
        <taxon>Fungi</taxon>
        <taxon>Dikarya</taxon>
        <taxon>Ascomycota</taxon>
        <taxon>Pezizomycotina</taxon>
        <taxon>Dothideomycetes</taxon>
        <taxon>Dothideomycetes incertae sedis</taxon>
        <taxon>Zopfiaceae</taxon>
        <taxon>Zopfia</taxon>
    </lineage>
</organism>
<proteinExistence type="predicted"/>
<sequence length="253" mass="29296">MSFHLSVTENLLGSLCDLQVFTATAIVVSGLIQLKLQRLTMYHQAFIIEYWNLALYSFWAARQDGAGRFGNWFWSSPEDPFRLWFRRLAVLCSTVLFLAFYGLAIRRMHNEWDIFGSGKCLISHDRSSDDSSWFWLAGLSLYAITLSSSLVAKARGFLLRFSKKVHEEKYELLKRCTDRWKKRRKSVRDSLGLVGRIFAFFIHVFGRILSGLVIWRRCARRRGGVLLRIVGLEFLRFDRSQTKQQAPPAGEGI</sequence>
<name>A0A6A6DN14_9PEZI</name>
<dbReference type="EMBL" id="ML994658">
    <property type="protein sequence ID" value="KAF2180393.1"/>
    <property type="molecule type" value="Genomic_DNA"/>
</dbReference>
<feature type="transmembrane region" description="Helical" evidence="1">
    <location>
        <begin position="12"/>
        <end position="32"/>
    </location>
</feature>
<feature type="transmembrane region" description="Helical" evidence="1">
    <location>
        <begin position="191"/>
        <end position="215"/>
    </location>
</feature>
<keyword evidence="1" id="KW-0472">Membrane</keyword>
<reference evidence="2" key="1">
    <citation type="journal article" date="2020" name="Stud. Mycol.">
        <title>101 Dothideomycetes genomes: a test case for predicting lifestyles and emergence of pathogens.</title>
        <authorList>
            <person name="Haridas S."/>
            <person name="Albert R."/>
            <person name="Binder M."/>
            <person name="Bloem J."/>
            <person name="Labutti K."/>
            <person name="Salamov A."/>
            <person name="Andreopoulos B."/>
            <person name="Baker S."/>
            <person name="Barry K."/>
            <person name="Bills G."/>
            <person name="Bluhm B."/>
            <person name="Cannon C."/>
            <person name="Castanera R."/>
            <person name="Culley D."/>
            <person name="Daum C."/>
            <person name="Ezra D."/>
            <person name="Gonzalez J."/>
            <person name="Henrissat B."/>
            <person name="Kuo A."/>
            <person name="Liang C."/>
            <person name="Lipzen A."/>
            <person name="Lutzoni F."/>
            <person name="Magnuson J."/>
            <person name="Mondo S."/>
            <person name="Nolan M."/>
            <person name="Ohm R."/>
            <person name="Pangilinan J."/>
            <person name="Park H.-J."/>
            <person name="Ramirez L."/>
            <person name="Alfaro M."/>
            <person name="Sun H."/>
            <person name="Tritt A."/>
            <person name="Yoshinaga Y."/>
            <person name="Zwiers L.-H."/>
            <person name="Turgeon B."/>
            <person name="Goodwin S."/>
            <person name="Spatafora J."/>
            <person name="Crous P."/>
            <person name="Grigoriev I."/>
        </authorList>
    </citation>
    <scope>NUCLEOTIDE SEQUENCE</scope>
    <source>
        <strain evidence="2">CBS 207.26</strain>
    </source>
</reference>
<feature type="transmembrane region" description="Helical" evidence="1">
    <location>
        <begin position="88"/>
        <end position="105"/>
    </location>
</feature>
<evidence type="ECO:0000256" key="1">
    <source>
        <dbReference type="SAM" id="Phobius"/>
    </source>
</evidence>
<protein>
    <submittedName>
        <fullName evidence="2">Uncharacterized protein</fullName>
    </submittedName>
</protein>
<evidence type="ECO:0000313" key="3">
    <source>
        <dbReference type="Proteomes" id="UP000800200"/>
    </source>
</evidence>
<dbReference type="Proteomes" id="UP000800200">
    <property type="component" value="Unassembled WGS sequence"/>
</dbReference>